<evidence type="ECO:0000256" key="3">
    <source>
        <dbReference type="ARBA" id="ARBA00022448"/>
    </source>
</evidence>
<dbReference type="Proteomes" id="UP000428333">
    <property type="component" value="Linkage Group LG13"/>
</dbReference>
<keyword evidence="7 8" id="KW-0472">Membrane</keyword>
<evidence type="ECO:0000313" key="9">
    <source>
        <dbReference type="EMBL" id="KAE9446502.1"/>
    </source>
</evidence>
<dbReference type="Pfam" id="PF01566">
    <property type="entry name" value="Nramp"/>
    <property type="match status" value="1"/>
</dbReference>
<dbReference type="AlphaFoldDB" id="A0A6A4KMY8"/>
<organism evidence="9 10">
    <name type="scientific">Rhododendron williamsianum</name>
    <dbReference type="NCBI Taxonomy" id="262921"/>
    <lineage>
        <taxon>Eukaryota</taxon>
        <taxon>Viridiplantae</taxon>
        <taxon>Streptophyta</taxon>
        <taxon>Embryophyta</taxon>
        <taxon>Tracheophyta</taxon>
        <taxon>Spermatophyta</taxon>
        <taxon>Magnoliopsida</taxon>
        <taxon>eudicotyledons</taxon>
        <taxon>Gunneridae</taxon>
        <taxon>Pentapetalae</taxon>
        <taxon>asterids</taxon>
        <taxon>Ericales</taxon>
        <taxon>Ericaceae</taxon>
        <taxon>Ericoideae</taxon>
        <taxon>Rhodoreae</taxon>
        <taxon>Rhododendron</taxon>
    </lineage>
</organism>
<reference evidence="9 10" key="1">
    <citation type="journal article" date="2019" name="Genome Biol. Evol.">
        <title>The Rhododendron genome and chromosomal organization provide insight into shared whole-genome duplications across the heath family (Ericaceae).</title>
        <authorList>
            <person name="Soza V.L."/>
            <person name="Lindsley D."/>
            <person name="Waalkes A."/>
            <person name="Ramage E."/>
            <person name="Patwardhan R.P."/>
            <person name="Burton J.N."/>
            <person name="Adey A."/>
            <person name="Kumar A."/>
            <person name="Qiu R."/>
            <person name="Shendure J."/>
            <person name="Hall B."/>
        </authorList>
    </citation>
    <scope>NUCLEOTIDE SEQUENCE [LARGE SCALE GENOMIC DNA]</scope>
    <source>
        <strain evidence="9">RSF 1966-606</strain>
    </source>
</reference>
<name>A0A6A4KMY8_9ERIC</name>
<evidence type="ECO:0000256" key="5">
    <source>
        <dbReference type="ARBA" id="ARBA00022989"/>
    </source>
</evidence>
<protein>
    <submittedName>
        <fullName evidence="9">Uncharacterized protein</fullName>
    </submittedName>
</protein>
<keyword evidence="5 8" id="KW-1133">Transmembrane helix</keyword>
<evidence type="ECO:0000256" key="1">
    <source>
        <dbReference type="ARBA" id="ARBA00004141"/>
    </source>
</evidence>
<dbReference type="GO" id="GO:0005886">
    <property type="term" value="C:plasma membrane"/>
    <property type="evidence" value="ECO:0007669"/>
    <property type="project" value="TreeGrafter"/>
</dbReference>
<comment type="caution">
    <text evidence="9">The sequence shown here is derived from an EMBL/GenBank/DDBJ whole genome shotgun (WGS) entry which is preliminary data.</text>
</comment>
<evidence type="ECO:0000313" key="10">
    <source>
        <dbReference type="Proteomes" id="UP000428333"/>
    </source>
</evidence>
<gene>
    <name evidence="9" type="ORF">C3L33_21608</name>
</gene>
<feature type="non-terminal residue" evidence="9">
    <location>
        <position position="1"/>
    </location>
</feature>
<proteinExistence type="inferred from homology"/>
<dbReference type="GO" id="GO:0005384">
    <property type="term" value="F:manganese ion transmembrane transporter activity"/>
    <property type="evidence" value="ECO:0007669"/>
    <property type="project" value="TreeGrafter"/>
</dbReference>
<dbReference type="PANTHER" id="PTHR11706">
    <property type="entry name" value="SOLUTE CARRIER PROTEIN FAMILY 11 MEMBER"/>
    <property type="match status" value="1"/>
</dbReference>
<keyword evidence="4 8" id="KW-0812">Transmembrane</keyword>
<feature type="transmembrane region" description="Helical" evidence="8">
    <location>
        <begin position="53"/>
        <end position="82"/>
    </location>
</feature>
<evidence type="ECO:0000256" key="7">
    <source>
        <dbReference type="ARBA" id="ARBA00023136"/>
    </source>
</evidence>
<dbReference type="InterPro" id="IPR001046">
    <property type="entry name" value="NRAMP_fam"/>
</dbReference>
<keyword evidence="3" id="KW-0813">Transport</keyword>
<comment type="subcellular location">
    <subcellularLocation>
        <location evidence="1">Membrane</location>
        <topology evidence="1">Multi-pass membrane protein</topology>
    </subcellularLocation>
</comment>
<evidence type="ECO:0000256" key="6">
    <source>
        <dbReference type="ARBA" id="ARBA00023065"/>
    </source>
</evidence>
<evidence type="ECO:0000256" key="2">
    <source>
        <dbReference type="ARBA" id="ARBA00009965"/>
    </source>
</evidence>
<evidence type="ECO:0000256" key="8">
    <source>
        <dbReference type="SAM" id="Phobius"/>
    </source>
</evidence>
<dbReference type="OrthoDB" id="409173at2759"/>
<comment type="similarity">
    <text evidence="2">Belongs to the NRAMP (TC 2.A.55) family.</text>
</comment>
<sequence length="275" mass="30187">MFIPLLKGPSATGDAIALLGALIMPHNLFLHSALVLSRKIPHSVRGINDACRFFLIESGIALFVAFLINVSIVAVSGAVCSAENASQETLQQCNNIDLNSASFLLKIIVISWILGIGLMGINIYYLSTSFIGWMIHSSLPKVATVFIGILVFPSMVIYVIAMVYLVFRKDTVVTFIEPIKLMPKTTESLGQTKFLIGRTWLKSLSRSRDYIVNYPVYWRKGGGGGGLSSICPLLCSCIGTDYLKGSKSSLNVFVSLVLVKHHWYDNLGRSKFRAC</sequence>
<dbReference type="PANTHER" id="PTHR11706:SF77">
    <property type="entry name" value="METAL TRANSPORTER NRAMP5"/>
    <property type="match status" value="1"/>
</dbReference>
<feature type="transmembrane region" description="Helical" evidence="8">
    <location>
        <begin position="145"/>
        <end position="167"/>
    </location>
</feature>
<dbReference type="GO" id="GO:0034755">
    <property type="term" value="P:iron ion transmembrane transport"/>
    <property type="evidence" value="ECO:0007669"/>
    <property type="project" value="TreeGrafter"/>
</dbReference>
<dbReference type="GO" id="GO:0015086">
    <property type="term" value="F:cadmium ion transmembrane transporter activity"/>
    <property type="evidence" value="ECO:0007669"/>
    <property type="project" value="TreeGrafter"/>
</dbReference>
<keyword evidence="10" id="KW-1185">Reference proteome</keyword>
<accession>A0A6A4KMY8</accession>
<dbReference type="EMBL" id="QEFC01003752">
    <property type="protein sequence ID" value="KAE9446502.1"/>
    <property type="molecule type" value="Genomic_DNA"/>
</dbReference>
<keyword evidence="6" id="KW-0406">Ion transport</keyword>
<feature type="transmembrane region" description="Helical" evidence="8">
    <location>
        <begin position="103"/>
        <end position="125"/>
    </location>
</feature>
<evidence type="ECO:0000256" key="4">
    <source>
        <dbReference type="ARBA" id="ARBA00022692"/>
    </source>
</evidence>